<keyword evidence="2" id="KW-1185">Reference proteome</keyword>
<proteinExistence type="predicted"/>
<comment type="caution">
    <text evidence="1">The sequence shown here is derived from an EMBL/GenBank/DDBJ whole genome shotgun (WGS) entry which is preliminary data.</text>
</comment>
<reference evidence="1 2" key="1">
    <citation type="submission" date="2019-08" db="EMBL/GenBank/DDBJ databases">
        <title>Whole genome of Aphis craccivora.</title>
        <authorList>
            <person name="Voronova N.V."/>
            <person name="Shulinski R.S."/>
            <person name="Bandarenka Y.V."/>
            <person name="Zhorov D.G."/>
            <person name="Warner D."/>
        </authorList>
    </citation>
    <scope>NUCLEOTIDE SEQUENCE [LARGE SCALE GENOMIC DNA]</scope>
    <source>
        <strain evidence="1">180601</strain>
        <tissue evidence="1">Whole Body</tissue>
    </source>
</reference>
<organism evidence="1 2">
    <name type="scientific">Aphis craccivora</name>
    <name type="common">Cowpea aphid</name>
    <dbReference type="NCBI Taxonomy" id="307492"/>
    <lineage>
        <taxon>Eukaryota</taxon>
        <taxon>Metazoa</taxon>
        <taxon>Ecdysozoa</taxon>
        <taxon>Arthropoda</taxon>
        <taxon>Hexapoda</taxon>
        <taxon>Insecta</taxon>
        <taxon>Pterygota</taxon>
        <taxon>Neoptera</taxon>
        <taxon>Paraneoptera</taxon>
        <taxon>Hemiptera</taxon>
        <taxon>Sternorrhyncha</taxon>
        <taxon>Aphidomorpha</taxon>
        <taxon>Aphidoidea</taxon>
        <taxon>Aphididae</taxon>
        <taxon>Aphidini</taxon>
        <taxon>Aphis</taxon>
        <taxon>Aphis</taxon>
    </lineage>
</organism>
<evidence type="ECO:0000313" key="2">
    <source>
        <dbReference type="Proteomes" id="UP000478052"/>
    </source>
</evidence>
<dbReference type="Proteomes" id="UP000478052">
    <property type="component" value="Unassembled WGS sequence"/>
</dbReference>
<dbReference type="EMBL" id="VUJU01012447">
    <property type="protein sequence ID" value="KAF0707659.1"/>
    <property type="molecule type" value="Genomic_DNA"/>
</dbReference>
<dbReference type="OrthoDB" id="7464821at2759"/>
<gene>
    <name evidence="1" type="ORF">FWK35_00024099</name>
</gene>
<dbReference type="AlphaFoldDB" id="A0A6G0VSD3"/>
<protein>
    <submittedName>
        <fullName evidence="1">Uncharacterized protein</fullName>
    </submittedName>
</protein>
<accession>A0A6G0VSD3</accession>
<sequence length="80" mass="8653">MTNDCCVSIFNDISWGDFLQGEAVAAKCPGSPTVTLIGFWPLRLFLDMLQIGVSLICMFNGNFKAECAVRPPSSRVAAIP</sequence>
<name>A0A6G0VSD3_APHCR</name>
<evidence type="ECO:0000313" key="1">
    <source>
        <dbReference type="EMBL" id="KAF0707659.1"/>
    </source>
</evidence>